<dbReference type="InterPro" id="IPR002500">
    <property type="entry name" value="PAPS_reduct_dom"/>
</dbReference>
<dbReference type="PANTHER" id="PTHR23293">
    <property type="entry name" value="FAD SYNTHETASE-RELATED FMN ADENYLYLTRANSFERASE"/>
    <property type="match status" value="1"/>
</dbReference>
<evidence type="ECO:0000256" key="11">
    <source>
        <dbReference type="ARBA" id="ARBA00031871"/>
    </source>
</evidence>
<dbReference type="GO" id="GO:0006747">
    <property type="term" value="P:FAD biosynthetic process"/>
    <property type="evidence" value="ECO:0007669"/>
    <property type="project" value="TreeGrafter"/>
</dbReference>
<evidence type="ECO:0000256" key="6">
    <source>
        <dbReference type="ARBA" id="ARBA00022695"/>
    </source>
</evidence>
<feature type="domain" description="Phosphoadenosine phosphosulphate reductase" evidence="13">
    <location>
        <begin position="142"/>
        <end position="179"/>
    </location>
</feature>
<proteinExistence type="predicted"/>
<sequence>MSDLEEALALPSGKIAQGPGCLPSQPANEPDYKPVLSVEKVYSLLDPRDESNTSACLKGAWAVIQQTLQLYSLDELCISFNGGKDCTVLLHILHAALNKLSPPPQQLKALYVCYNSPFPQAEDFISETTQRLAALYESKSNLDWHHADVWSMIRECDIPYCCLYDEGYTSLGSTHNTTPNPALKYEDGSNKYKPAYMLEDGHLERAGRN</sequence>
<evidence type="ECO:0000256" key="4">
    <source>
        <dbReference type="ARBA" id="ARBA00022643"/>
    </source>
</evidence>
<keyword evidence="8" id="KW-0274">FAD</keyword>
<comment type="caution">
    <text evidence="14">The sequence shown here is derived from an EMBL/GenBank/DDBJ whole genome shotgun (WGS) entry which is preliminary data.</text>
</comment>
<dbReference type="GO" id="GO:0005524">
    <property type="term" value="F:ATP binding"/>
    <property type="evidence" value="ECO:0007669"/>
    <property type="project" value="UniProtKB-KW"/>
</dbReference>
<reference evidence="14" key="1">
    <citation type="submission" date="2023-01" db="EMBL/GenBank/DDBJ databases">
        <title>Genome assembly of the deep-sea coral Lophelia pertusa.</title>
        <authorList>
            <person name="Herrera S."/>
            <person name="Cordes E."/>
        </authorList>
    </citation>
    <scope>NUCLEOTIDE SEQUENCE</scope>
    <source>
        <strain evidence="14">USNM1676648</strain>
        <tissue evidence="14">Polyp</tissue>
    </source>
</reference>
<evidence type="ECO:0000256" key="2">
    <source>
        <dbReference type="ARBA" id="ARBA00012393"/>
    </source>
</evidence>
<protein>
    <recommendedName>
        <fullName evidence="2">FAD synthase</fullName>
        <ecNumber evidence="2">2.7.7.2</ecNumber>
    </recommendedName>
    <alternativeName>
        <fullName evidence="10">FAD pyrophosphorylase</fullName>
    </alternativeName>
    <alternativeName>
        <fullName evidence="11">FMN adenylyltransferase</fullName>
    </alternativeName>
</protein>
<evidence type="ECO:0000256" key="5">
    <source>
        <dbReference type="ARBA" id="ARBA00022679"/>
    </source>
</evidence>
<accession>A0A9X0A3F5</accession>
<dbReference type="GO" id="GO:0003919">
    <property type="term" value="F:FMN adenylyltransferase activity"/>
    <property type="evidence" value="ECO:0007669"/>
    <property type="project" value="UniProtKB-EC"/>
</dbReference>
<dbReference type="EMBL" id="MU825400">
    <property type="protein sequence ID" value="KAJ7392736.1"/>
    <property type="molecule type" value="Genomic_DNA"/>
</dbReference>
<dbReference type="InterPro" id="IPR014729">
    <property type="entry name" value="Rossmann-like_a/b/a_fold"/>
</dbReference>
<dbReference type="OrthoDB" id="270728at2759"/>
<comment type="pathway">
    <text evidence="1">Cofactor biosynthesis; FAD biosynthesis; FAD from FMN: step 1/1.</text>
</comment>
<dbReference type="Gene3D" id="3.40.50.620">
    <property type="entry name" value="HUPs"/>
    <property type="match status" value="2"/>
</dbReference>
<evidence type="ECO:0000256" key="7">
    <source>
        <dbReference type="ARBA" id="ARBA00022741"/>
    </source>
</evidence>
<evidence type="ECO:0000256" key="3">
    <source>
        <dbReference type="ARBA" id="ARBA00022630"/>
    </source>
</evidence>
<comment type="catalytic activity">
    <reaction evidence="12">
        <text>FMN + ATP + H(+) = FAD + diphosphate</text>
        <dbReference type="Rhea" id="RHEA:17237"/>
        <dbReference type="ChEBI" id="CHEBI:15378"/>
        <dbReference type="ChEBI" id="CHEBI:30616"/>
        <dbReference type="ChEBI" id="CHEBI:33019"/>
        <dbReference type="ChEBI" id="CHEBI:57692"/>
        <dbReference type="ChEBI" id="CHEBI:58210"/>
        <dbReference type="EC" id="2.7.7.2"/>
    </reaction>
</comment>
<name>A0A9X0A3F5_9CNID</name>
<keyword evidence="15" id="KW-1185">Reference proteome</keyword>
<evidence type="ECO:0000313" key="14">
    <source>
        <dbReference type="EMBL" id="KAJ7392736.1"/>
    </source>
</evidence>
<dbReference type="SUPFAM" id="SSF52402">
    <property type="entry name" value="Adenine nucleotide alpha hydrolases-like"/>
    <property type="match status" value="2"/>
</dbReference>
<dbReference type="Pfam" id="PF01507">
    <property type="entry name" value="PAPS_reduct"/>
    <property type="match status" value="1"/>
</dbReference>
<evidence type="ECO:0000256" key="8">
    <source>
        <dbReference type="ARBA" id="ARBA00022827"/>
    </source>
</evidence>
<keyword evidence="4" id="KW-0288">FMN</keyword>
<keyword evidence="3" id="KW-0285">Flavoprotein</keyword>
<evidence type="ECO:0000313" key="15">
    <source>
        <dbReference type="Proteomes" id="UP001163046"/>
    </source>
</evidence>
<evidence type="ECO:0000256" key="1">
    <source>
        <dbReference type="ARBA" id="ARBA00004726"/>
    </source>
</evidence>
<evidence type="ECO:0000256" key="9">
    <source>
        <dbReference type="ARBA" id="ARBA00022840"/>
    </source>
</evidence>
<dbReference type="PANTHER" id="PTHR23293:SF9">
    <property type="entry name" value="FAD SYNTHASE"/>
    <property type="match status" value="1"/>
</dbReference>
<keyword evidence="5 14" id="KW-0808">Transferase</keyword>
<evidence type="ECO:0000256" key="10">
    <source>
        <dbReference type="ARBA" id="ARBA00031145"/>
    </source>
</evidence>
<evidence type="ECO:0000256" key="12">
    <source>
        <dbReference type="ARBA" id="ARBA00049494"/>
    </source>
</evidence>
<dbReference type="AlphaFoldDB" id="A0A9X0A3F5"/>
<dbReference type="Proteomes" id="UP001163046">
    <property type="component" value="Unassembled WGS sequence"/>
</dbReference>
<keyword evidence="7" id="KW-0547">Nucleotide-binding</keyword>
<gene>
    <name evidence="14" type="primary">FLAD1_1</name>
    <name evidence="14" type="ORF">OS493_010389</name>
</gene>
<evidence type="ECO:0000259" key="13">
    <source>
        <dbReference type="Pfam" id="PF01507"/>
    </source>
</evidence>
<dbReference type="EC" id="2.7.7.2" evidence="2"/>
<organism evidence="14 15">
    <name type="scientific">Desmophyllum pertusum</name>
    <dbReference type="NCBI Taxonomy" id="174260"/>
    <lineage>
        <taxon>Eukaryota</taxon>
        <taxon>Metazoa</taxon>
        <taxon>Cnidaria</taxon>
        <taxon>Anthozoa</taxon>
        <taxon>Hexacorallia</taxon>
        <taxon>Scleractinia</taxon>
        <taxon>Caryophylliina</taxon>
        <taxon>Caryophylliidae</taxon>
        <taxon>Desmophyllum</taxon>
    </lineage>
</organism>
<keyword evidence="9" id="KW-0067">ATP-binding</keyword>
<keyword evidence="6 14" id="KW-0548">Nucleotidyltransferase</keyword>